<proteinExistence type="predicted"/>
<dbReference type="PANTHER" id="PTHR30093:SF2">
    <property type="entry name" value="TYPE II SECRETION SYSTEM PROTEIN H"/>
    <property type="match status" value="1"/>
</dbReference>
<dbReference type="PANTHER" id="PTHR30093">
    <property type="entry name" value="GENERAL SECRETION PATHWAY PROTEIN G"/>
    <property type="match status" value="1"/>
</dbReference>
<comment type="caution">
    <text evidence="3">The sequence shown here is derived from an EMBL/GenBank/DDBJ whole genome shotgun (WGS) entry which is preliminary data.</text>
</comment>
<feature type="transmembrane region" description="Helical" evidence="1">
    <location>
        <begin position="6"/>
        <end position="30"/>
    </location>
</feature>
<reference evidence="4" key="1">
    <citation type="submission" date="2017-09" db="EMBL/GenBank/DDBJ databases">
        <title>Metaegenomics of thermophilic ammonia-oxidizing enrichment culture.</title>
        <authorList>
            <person name="Kato S."/>
            <person name="Suzuki K."/>
        </authorList>
    </citation>
    <scope>NUCLEOTIDE SEQUENCE [LARGE SCALE GENOMIC DNA]</scope>
</reference>
<dbReference type="SUPFAM" id="SSF54523">
    <property type="entry name" value="Pili subunits"/>
    <property type="match status" value="1"/>
</dbReference>
<evidence type="ECO:0000313" key="4">
    <source>
        <dbReference type="Proteomes" id="UP000236173"/>
    </source>
</evidence>
<evidence type="ECO:0000259" key="2">
    <source>
        <dbReference type="Pfam" id="PF07596"/>
    </source>
</evidence>
<dbReference type="InterPro" id="IPR011453">
    <property type="entry name" value="DUF1559"/>
</dbReference>
<evidence type="ECO:0000313" key="3">
    <source>
        <dbReference type="EMBL" id="GBC99436.1"/>
    </source>
</evidence>
<feature type="domain" description="DUF1559" evidence="2">
    <location>
        <begin position="32"/>
        <end position="69"/>
    </location>
</feature>
<dbReference type="Pfam" id="PF07596">
    <property type="entry name" value="SBP_bac_10"/>
    <property type="match status" value="1"/>
</dbReference>
<dbReference type="Pfam" id="PF07963">
    <property type="entry name" value="N_methyl"/>
    <property type="match status" value="1"/>
</dbReference>
<dbReference type="Proteomes" id="UP000236173">
    <property type="component" value="Unassembled WGS sequence"/>
</dbReference>
<dbReference type="InterPro" id="IPR045584">
    <property type="entry name" value="Pilin-like"/>
</dbReference>
<name>A0A2H5XE33_9BACT</name>
<protein>
    <recommendedName>
        <fullName evidence="2">DUF1559 domain-containing protein</fullName>
    </recommendedName>
</protein>
<organism evidence="3 4">
    <name type="scientific">Candidatus Fervidibacter japonicus</name>
    <dbReference type="NCBI Taxonomy" id="2035412"/>
    <lineage>
        <taxon>Bacteria</taxon>
        <taxon>Candidatus Fervidibacterota</taxon>
        <taxon>Candidatus Fervidibacter</taxon>
    </lineage>
</organism>
<keyword evidence="1" id="KW-0472">Membrane</keyword>
<keyword evidence="1" id="KW-1133">Transmembrane helix</keyword>
<gene>
    <name evidence="3" type="ORF">HRbin17_01960</name>
</gene>
<evidence type="ECO:0000256" key="1">
    <source>
        <dbReference type="SAM" id="Phobius"/>
    </source>
</evidence>
<dbReference type="Gene3D" id="3.30.700.10">
    <property type="entry name" value="Glycoprotein, Type 4 Pilin"/>
    <property type="match status" value="1"/>
</dbReference>
<dbReference type="AlphaFoldDB" id="A0A2H5XE33"/>
<dbReference type="NCBIfam" id="TIGR02532">
    <property type="entry name" value="IV_pilin_GFxxxE"/>
    <property type="match status" value="1"/>
</dbReference>
<accession>A0A2H5XE33</accession>
<sequence>MLRRYAFTLIELLVVIAIIAILAAILFPVFSQAREKARMTSCLSNIRQINLGMAQYVQDYDERFPAWSNQCAHDPFGTIDPPGRCGNDTEMAFFRHAFLIQPYIRNTQSFLCPSYPKGFWKWGGWIYQQCYTPWPPAGWDGISYDMKLALGVAARCGVGLPQIDKPSQTFVYYENSPIHAKTPIGFWACTNNPGVFNEMVWHGGYADGHTKLVRGGLHRFVRLRVWEVEPYPCPNLDPHWYVRDDRRNDWHPGSGWDVD</sequence>
<dbReference type="InterPro" id="IPR012902">
    <property type="entry name" value="N_methyl_site"/>
</dbReference>
<dbReference type="EMBL" id="BEHT01000027">
    <property type="protein sequence ID" value="GBC99436.1"/>
    <property type="molecule type" value="Genomic_DNA"/>
</dbReference>
<keyword evidence="1" id="KW-0812">Transmembrane</keyword>